<protein>
    <recommendedName>
        <fullName evidence="8">Protein kinase domain-containing protein</fullName>
    </recommendedName>
</protein>
<dbReference type="InterPro" id="IPR000719">
    <property type="entry name" value="Prot_kinase_dom"/>
</dbReference>
<name>A0A7C9EX64_OPUST</name>
<evidence type="ECO:0000256" key="7">
    <source>
        <dbReference type="SAM" id="MobiDB-lite"/>
    </source>
</evidence>
<sequence>MEAENGDALKSKMEDYEVIEQIGRGAFGSAFLVLHKTEQKKYVLKKIRLAKQTEKFKRTAHQEMELISKLNNPYIVEYKDSWVDKECCVCIVTSYCEGGDMSEMIRKGRGKLFSEEKLCKWMTQLLLAVDYLHSNRILHRDLKCSNIFLTKENDIRLGDFGLAKLLSADGLASSVVGTPSYMCPELLSDIPYGYKSDIWSLGCCMFEIAAHQPAFRALDMTTLINKINRCIISPLPIVYSSTLKQIIKSMLRKSPEHRPTAADLLRHPHLQPYLVRCWAASPVYLPVKSPNSKEKTPRRLSSGKPHRGKDGGEKEPRTIKPIAKFDQCDGTSDLIATNQQNSDKSFTSATSEENLETKRVDPISYLKERCDASDTPKSDGLGCGVIACSSTEGLIDLSISKESGEKETTLRSSLGEQEHEGVVDSSSESLQWVDVNIENAKKEDVVEPRQKQECSVAVKEDEGVTRNINGDIVMPSEAILPTSTSHDDGCSLSLINQAAPVKHGESGSHSRATENHDISVKDQPKDQPTSSANGCSLPGTVEGTSDSSCSTKSGRRDDEDVNPTAADISLLKALTGMAGDQTKDGEVPAPLRADALESLLELCARLLREDKLNELSGVLRPFGEEAVSSRETAIWLTKSLMAAHKSAKGDNS</sequence>
<dbReference type="CDD" id="cd08215">
    <property type="entry name" value="STKc_Nek"/>
    <property type="match status" value="1"/>
</dbReference>
<keyword evidence="5 6" id="KW-0067">ATP-binding</keyword>
<dbReference type="EMBL" id="GISG01282325">
    <property type="protein sequence ID" value="MBA4679100.1"/>
    <property type="molecule type" value="Transcribed_RNA"/>
</dbReference>
<evidence type="ECO:0000259" key="8">
    <source>
        <dbReference type="PROSITE" id="PS50011"/>
    </source>
</evidence>
<reference evidence="9" key="1">
    <citation type="journal article" date="2013" name="J. Plant Res.">
        <title>Effect of fungi and light on seed germination of three Opuntia species from semiarid lands of central Mexico.</title>
        <authorList>
            <person name="Delgado-Sanchez P."/>
            <person name="Jimenez-Bremont J.F."/>
            <person name="Guerrero-Gonzalez Mde L."/>
            <person name="Flores J."/>
        </authorList>
    </citation>
    <scope>NUCLEOTIDE SEQUENCE</scope>
    <source>
        <tissue evidence="9">Cladode</tissue>
    </source>
</reference>
<feature type="domain" description="Protein kinase" evidence="8">
    <location>
        <begin position="16"/>
        <end position="270"/>
    </location>
</feature>
<dbReference type="InterPro" id="IPR050660">
    <property type="entry name" value="NEK_Ser/Thr_kinase"/>
</dbReference>
<feature type="compositionally biased region" description="Polar residues" evidence="7">
    <location>
        <begin position="542"/>
        <end position="552"/>
    </location>
</feature>
<feature type="region of interest" description="Disordered" evidence="7">
    <location>
        <begin position="478"/>
        <end position="565"/>
    </location>
</feature>
<dbReference type="InterPro" id="IPR008271">
    <property type="entry name" value="Ser/Thr_kinase_AS"/>
</dbReference>
<feature type="compositionally biased region" description="Basic and acidic residues" evidence="7">
    <location>
        <begin position="308"/>
        <end position="318"/>
    </location>
</feature>
<evidence type="ECO:0000256" key="3">
    <source>
        <dbReference type="ARBA" id="ARBA00022741"/>
    </source>
</evidence>
<evidence type="ECO:0000313" key="9">
    <source>
        <dbReference type="EMBL" id="MBA4679100.1"/>
    </source>
</evidence>
<dbReference type="PROSITE" id="PS00108">
    <property type="entry name" value="PROTEIN_KINASE_ST"/>
    <property type="match status" value="1"/>
</dbReference>
<organism evidence="9">
    <name type="scientific">Opuntia streptacantha</name>
    <name type="common">Prickly pear cactus</name>
    <name type="synonym">Opuntia cardona</name>
    <dbReference type="NCBI Taxonomy" id="393608"/>
    <lineage>
        <taxon>Eukaryota</taxon>
        <taxon>Viridiplantae</taxon>
        <taxon>Streptophyta</taxon>
        <taxon>Embryophyta</taxon>
        <taxon>Tracheophyta</taxon>
        <taxon>Spermatophyta</taxon>
        <taxon>Magnoliopsida</taxon>
        <taxon>eudicotyledons</taxon>
        <taxon>Gunneridae</taxon>
        <taxon>Pentapetalae</taxon>
        <taxon>Caryophyllales</taxon>
        <taxon>Cactineae</taxon>
        <taxon>Cactaceae</taxon>
        <taxon>Opuntioideae</taxon>
        <taxon>Opuntia</taxon>
    </lineage>
</organism>
<feature type="region of interest" description="Disordered" evidence="7">
    <location>
        <begin position="288"/>
        <end position="322"/>
    </location>
</feature>
<feature type="compositionally biased region" description="Basic and acidic residues" evidence="7">
    <location>
        <begin position="502"/>
        <end position="525"/>
    </location>
</feature>
<evidence type="ECO:0000256" key="1">
    <source>
        <dbReference type="ARBA" id="ARBA00010886"/>
    </source>
</evidence>
<dbReference type="GO" id="GO:0005524">
    <property type="term" value="F:ATP binding"/>
    <property type="evidence" value="ECO:0007669"/>
    <property type="project" value="UniProtKB-UniRule"/>
</dbReference>
<evidence type="ECO:0000256" key="5">
    <source>
        <dbReference type="ARBA" id="ARBA00022840"/>
    </source>
</evidence>
<evidence type="ECO:0000256" key="6">
    <source>
        <dbReference type="PROSITE-ProRule" id="PRU10141"/>
    </source>
</evidence>
<dbReference type="EMBL" id="GISG01282327">
    <property type="protein sequence ID" value="MBA4679101.1"/>
    <property type="molecule type" value="Transcribed_RNA"/>
</dbReference>
<dbReference type="SUPFAM" id="SSF56112">
    <property type="entry name" value="Protein kinase-like (PK-like)"/>
    <property type="match status" value="1"/>
</dbReference>
<dbReference type="FunFam" id="3.30.200.20:FF:000668">
    <property type="entry name" value="Serine/threonine-protein kinase Nek6"/>
    <property type="match status" value="1"/>
</dbReference>
<dbReference type="Gene3D" id="1.10.510.10">
    <property type="entry name" value="Transferase(Phosphotransferase) domain 1"/>
    <property type="match status" value="1"/>
</dbReference>
<proteinExistence type="inferred from homology"/>
<feature type="binding site" evidence="6">
    <location>
        <position position="45"/>
    </location>
    <ligand>
        <name>ATP</name>
        <dbReference type="ChEBI" id="CHEBI:30616"/>
    </ligand>
</feature>
<reference evidence="9" key="2">
    <citation type="submission" date="2020-07" db="EMBL/GenBank/DDBJ databases">
        <authorList>
            <person name="Vera ALvarez R."/>
            <person name="Arias-Moreno D.M."/>
            <person name="Jimenez-Jacinto V."/>
            <person name="Jimenez-Bremont J.F."/>
            <person name="Swaminathan K."/>
            <person name="Moose S.P."/>
            <person name="Guerrero-Gonzalez M.L."/>
            <person name="Marino-Ramirez L."/>
            <person name="Landsman D."/>
            <person name="Rodriguez-Kessler M."/>
            <person name="Delgado-Sanchez P."/>
        </authorList>
    </citation>
    <scope>NUCLEOTIDE SEQUENCE</scope>
    <source>
        <tissue evidence="9">Cladode</tissue>
    </source>
</reference>
<dbReference type="AlphaFoldDB" id="A0A7C9EX64"/>
<dbReference type="SMART" id="SM00220">
    <property type="entry name" value="S_TKc"/>
    <property type="match status" value="1"/>
</dbReference>
<evidence type="ECO:0000256" key="4">
    <source>
        <dbReference type="ARBA" id="ARBA00022777"/>
    </source>
</evidence>
<dbReference type="PROSITE" id="PS00107">
    <property type="entry name" value="PROTEIN_KINASE_ATP"/>
    <property type="match status" value="1"/>
</dbReference>
<comment type="similarity">
    <text evidence="1">Belongs to the protein kinase superfamily. NEK Ser/Thr protein kinase family. NIMA subfamily.</text>
</comment>
<dbReference type="PANTHER" id="PTHR43671:SF66">
    <property type="entry name" value="SERINE_THREONINE-PROTEIN KINASE NEK2"/>
    <property type="match status" value="1"/>
</dbReference>
<dbReference type="PROSITE" id="PS50011">
    <property type="entry name" value="PROTEIN_KINASE_DOM"/>
    <property type="match status" value="1"/>
</dbReference>
<dbReference type="PANTHER" id="PTHR43671">
    <property type="entry name" value="SERINE/THREONINE-PROTEIN KINASE NEK"/>
    <property type="match status" value="1"/>
</dbReference>
<dbReference type="InterPro" id="IPR011009">
    <property type="entry name" value="Kinase-like_dom_sf"/>
</dbReference>
<keyword evidence="4" id="KW-0418">Kinase</keyword>
<keyword evidence="2" id="KW-0808">Transferase</keyword>
<keyword evidence="3 6" id="KW-0547">Nucleotide-binding</keyword>
<evidence type="ECO:0000256" key="2">
    <source>
        <dbReference type="ARBA" id="ARBA00022679"/>
    </source>
</evidence>
<dbReference type="InterPro" id="IPR017441">
    <property type="entry name" value="Protein_kinase_ATP_BS"/>
</dbReference>
<dbReference type="Pfam" id="PF00069">
    <property type="entry name" value="Pkinase"/>
    <property type="match status" value="1"/>
</dbReference>
<feature type="region of interest" description="Disordered" evidence="7">
    <location>
        <begin position="403"/>
        <end position="427"/>
    </location>
</feature>
<accession>A0A7C9EX64</accession>
<dbReference type="Gene3D" id="3.30.200.20">
    <property type="entry name" value="Phosphorylase Kinase, domain 1"/>
    <property type="match status" value="1"/>
</dbReference>
<dbReference type="GO" id="GO:0004674">
    <property type="term" value="F:protein serine/threonine kinase activity"/>
    <property type="evidence" value="ECO:0007669"/>
    <property type="project" value="TreeGrafter"/>
</dbReference>